<evidence type="ECO:0000313" key="10">
    <source>
        <dbReference type="Proteomes" id="UP001620626"/>
    </source>
</evidence>
<reference evidence="4 10" key="1">
    <citation type="submission" date="2024-10" db="EMBL/GenBank/DDBJ databases">
        <authorList>
            <person name="Kim D."/>
        </authorList>
    </citation>
    <scope>NUCLEOTIDE SEQUENCE [LARGE SCALE GENOMIC DNA]</scope>
    <source>
        <strain evidence="4">BH-2024</strain>
    </source>
</reference>
<dbReference type="Proteomes" id="UP001620626">
    <property type="component" value="Unassembled WGS sequence"/>
</dbReference>
<evidence type="ECO:0000313" key="3">
    <source>
        <dbReference type="EMBL" id="KAL3094205.1"/>
    </source>
</evidence>
<name>A0ABD2K277_9BILA</name>
<dbReference type="AlphaFoldDB" id="A0ABD2K277"/>
<accession>A0ABD2K277</accession>
<evidence type="ECO:0000256" key="1">
    <source>
        <dbReference type="SAM" id="MobiDB-lite"/>
    </source>
</evidence>
<dbReference type="EMBL" id="JBICBT010000539">
    <property type="protein sequence ID" value="KAL3110520.1"/>
    <property type="molecule type" value="Genomic_DNA"/>
</dbReference>
<evidence type="ECO:0000313" key="5">
    <source>
        <dbReference type="EMBL" id="KAL3096908.1"/>
    </source>
</evidence>
<evidence type="ECO:0000313" key="7">
    <source>
        <dbReference type="EMBL" id="KAL3121373.1"/>
    </source>
</evidence>
<evidence type="ECO:0000313" key="2">
    <source>
        <dbReference type="EMBL" id="KAL3073494.1"/>
    </source>
</evidence>
<dbReference type="EMBL" id="JBICBT010000191">
    <property type="protein sequence ID" value="KAL3121373.1"/>
    <property type="molecule type" value="Genomic_DNA"/>
</dbReference>
<evidence type="ECO:0000313" key="6">
    <source>
        <dbReference type="EMBL" id="KAL3110520.1"/>
    </source>
</evidence>
<dbReference type="EMBL" id="JBICBT010000902">
    <property type="protein sequence ID" value="KAL3094205.1"/>
    <property type="molecule type" value="Genomic_DNA"/>
</dbReference>
<sequence>MTGRTQSLFEQCIITSVRPHRTGPDRLQEPDGACVRVLTYERMDALFFRTTNVSPPPDSKNTKARRSATIPVPHKQPTSWLLLVQYWAAYQIQRKKSTLLAALSHRPVFSFLIYRRRTQTPNTFFNQIYDCFARASHRDQIVSSLRPNCCWNTDRPRKSRNSSVLSSDGRCVKRAGTYSVNAPPNIHQEVVPTKAGPTLYMHHDRAKQSVKPYGVRALNNHIVHAGSTKQLIASVVSAPITACYNTECFNRNNSVRQYLAANSGFNQHPKC</sequence>
<dbReference type="EMBL" id="JBICBT010000847">
    <property type="protein sequence ID" value="KAL3096908.1"/>
    <property type="molecule type" value="Genomic_DNA"/>
</dbReference>
<gene>
    <name evidence="8" type="ORF">niasHT_006631</name>
    <name evidence="9" type="ORF">niasHT_006633</name>
    <name evidence="7" type="ORF">niasHT_008355</name>
    <name evidence="6" type="ORF">niasHT_019381</name>
    <name evidence="3" type="ORF">niasHT_027067</name>
    <name evidence="4" type="ORF">niasHT_028960</name>
    <name evidence="5" type="ORF">niasHT_028964</name>
    <name evidence="2" type="ORF">niasHT_038632</name>
</gene>
<protein>
    <submittedName>
        <fullName evidence="4">Uncharacterized protein</fullName>
    </submittedName>
</protein>
<feature type="region of interest" description="Disordered" evidence="1">
    <location>
        <begin position="51"/>
        <end position="70"/>
    </location>
</feature>
<comment type="caution">
    <text evidence="4">The sequence shown here is derived from an EMBL/GenBank/DDBJ whole genome shotgun (WGS) entry which is preliminary data.</text>
</comment>
<evidence type="ECO:0000313" key="9">
    <source>
        <dbReference type="EMBL" id="KAL3124245.1"/>
    </source>
</evidence>
<dbReference type="EMBL" id="JBICBT010000847">
    <property type="protein sequence ID" value="KAL3096904.1"/>
    <property type="molecule type" value="Genomic_DNA"/>
</dbReference>
<evidence type="ECO:0000313" key="8">
    <source>
        <dbReference type="EMBL" id="KAL3124243.1"/>
    </source>
</evidence>
<dbReference type="EMBL" id="JBICBT010000077">
    <property type="protein sequence ID" value="KAL3124243.1"/>
    <property type="molecule type" value="Genomic_DNA"/>
</dbReference>
<proteinExistence type="predicted"/>
<evidence type="ECO:0000313" key="4">
    <source>
        <dbReference type="EMBL" id="KAL3096904.1"/>
    </source>
</evidence>
<keyword evidence="10" id="KW-1185">Reference proteome</keyword>
<dbReference type="EMBL" id="JBICBT010001317">
    <property type="protein sequence ID" value="KAL3073494.1"/>
    <property type="molecule type" value="Genomic_DNA"/>
</dbReference>
<dbReference type="EMBL" id="JBICBT010000077">
    <property type="protein sequence ID" value="KAL3124245.1"/>
    <property type="molecule type" value="Genomic_DNA"/>
</dbReference>
<organism evidence="4 10">
    <name type="scientific">Heterodera trifolii</name>
    <dbReference type="NCBI Taxonomy" id="157864"/>
    <lineage>
        <taxon>Eukaryota</taxon>
        <taxon>Metazoa</taxon>
        <taxon>Ecdysozoa</taxon>
        <taxon>Nematoda</taxon>
        <taxon>Chromadorea</taxon>
        <taxon>Rhabditida</taxon>
        <taxon>Tylenchina</taxon>
        <taxon>Tylenchomorpha</taxon>
        <taxon>Tylenchoidea</taxon>
        <taxon>Heteroderidae</taxon>
        <taxon>Heteroderinae</taxon>
        <taxon>Heterodera</taxon>
    </lineage>
</organism>